<dbReference type="AlphaFoldDB" id="A0A3B1J1B8"/>
<name>A0A3B1J1B8_ASTMX</name>
<evidence type="ECO:0000259" key="2">
    <source>
        <dbReference type="Pfam" id="PF01498"/>
    </source>
</evidence>
<reference evidence="6" key="1">
    <citation type="submission" date="2013-03" db="EMBL/GenBank/DDBJ databases">
        <authorList>
            <person name="Jeffery W."/>
            <person name="Warren W."/>
            <person name="Wilson R.K."/>
        </authorList>
    </citation>
    <scope>NUCLEOTIDE SEQUENCE</scope>
    <source>
        <strain evidence="6">female</strain>
    </source>
</reference>
<dbReference type="InterPro" id="IPR036397">
    <property type="entry name" value="RNaseH_sf"/>
</dbReference>
<reference evidence="5" key="4">
    <citation type="submission" date="2025-09" db="UniProtKB">
        <authorList>
            <consortium name="Ensembl"/>
        </authorList>
    </citation>
    <scope>IDENTIFICATION</scope>
</reference>
<dbReference type="Ensembl" id="ENSAMXT00000034256.1">
    <property type="protein sequence ID" value="ENSAMXP00000035655.1"/>
    <property type="gene ID" value="ENSAMXG00000040180.1"/>
</dbReference>
<dbReference type="PANTHER" id="PTHR23022">
    <property type="entry name" value="TRANSPOSABLE ELEMENT-RELATED"/>
    <property type="match status" value="1"/>
</dbReference>
<dbReference type="Pfam" id="PF01498">
    <property type="entry name" value="HTH_Tnp_Tc3_2"/>
    <property type="match status" value="1"/>
</dbReference>
<feature type="domain" description="Tc1-like transposase DDE" evidence="3">
    <location>
        <begin position="138"/>
        <end position="279"/>
    </location>
</feature>
<dbReference type="Gene3D" id="1.10.10.10">
    <property type="entry name" value="Winged helix-like DNA-binding domain superfamily/Winged helix DNA-binding domain"/>
    <property type="match status" value="1"/>
</dbReference>
<dbReference type="Pfam" id="PF13358">
    <property type="entry name" value="DDE_3"/>
    <property type="match status" value="1"/>
</dbReference>
<dbReference type="GeneTree" id="ENSGT01140000282498"/>
<dbReference type="GO" id="GO:0003677">
    <property type="term" value="F:DNA binding"/>
    <property type="evidence" value="ECO:0007669"/>
    <property type="project" value="InterPro"/>
</dbReference>
<accession>A0A3B1J1B8</accession>
<dbReference type="InterPro" id="IPR002492">
    <property type="entry name" value="Transposase_Tc1-like"/>
</dbReference>
<dbReference type="InterPro" id="IPR057667">
    <property type="entry name" value="HTH_SB"/>
</dbReference>
<dbReference type="SUPFAM" id="SSF46689">
    <property type="entry name" value="Homeodomain-like"/>
    <property type="match status" value="1"/>
</dbReference>
<dbReference type="InParanoid" id="A0A3B1J1B8"/>
<feature type="domain" description="Transposase Tc1-like" evidence="2">
    <location>
        <begin position="67"/>
        <end position="129"/>
    </location>
</feature>
<dbReference type="InterPro" id="IPR052338">
    <property type="entry name" value="Transposase_5"/>
</dbReference>
<dbReference type="GO" id="GO:0015074">
    <property type="term" value="P:DNA integration"/>
    <property type="evidence" value="ECO:0007669"/>
    <property type="project" value="InterPro"/>
</dbReference>
<reference evidence="5" key="3">
    <citation type="submission" date="2025-08" db="UniProtKB">
        <authorList>
            <consortium name="Ensembl"/>
        </authorList>
    </citation>
    <scope>IDENTIFICATION</scope>
</reference>
<evidence type="ECO:0000313" key="5">
    <source>
        <dbReference type="Ensembl" id="ENSAMXP00000035655.1"/>
    </source>
</evidence>
<reference evidence="6" key="2">
    <citation type="journal article" date="2014" name="Nat. Commun.">
        <title>The cavefish genome reveals candidate genes for eye loss.</title>
        <authorList>
            <person name="McGaugh S.E."/>
            <person name="Gross J.B."/>
            <person name="Aken B."/>
            <person name="Blin M."/>
            <person name="Borowsky R."/>
            <person name="Chalopin D."/>
            <person name="Hinaux H."/>
            <person name="Jeffery W.R."/>
            <person name="Keene A."/>
            <person name="Ma L."/>
            <person name="Minx P."/>
            <person name="Murphy D."/>
            <person name="O'Quin K.E."/>
            <person name="Retaux S."/>
            <person name="Rohner N."/>
            <person name="Searle S.M."/>
            <person name="Stahl B.A."/>
            <person name="Tabin C."/>
            <person name="Volff J.N."/>
            <person name="Yoshizawa M."/>
            <person name="Warren W.C."/>
        </authorList>
    </citation>
    <scope>NUCLEOTIDE SEQUENCE [LARGE SCALE GENOMIC DNA]</scope>
    <source>
        <strain evidence="6">female</strain>
    </source>
</reference>
<evidence type="ECO:0000259" key="4">
    <source>
        <dbReference type="Pfam" id="PF25787"/>
    </source>
</evidence>
<dbReference type="InterPro" id="IPR036388">
    <property type="entry name" value="WH-like_DNA-bd_sf"/>
</dbReference>
<evidence type="ECO:0000259" key="3">
    <source>
        <dbReference type="Pfam" id="PF13358"/>
    </source>
</evidence>
<dbReference type="Pfam" id="PF25787">
    <property type="entry name" value="HTH_SB"/>
    <property type="match status" value="1"/>
</dbReference>
<evidence type="ECO:0008006" key="7">
    <source>
        <dbReference type="Google" id="ProtNLM"/>
    </source>
</evidence>
<dbReference type="GO" id="GO:0006313">
    <property type="term" value="P:DNA transposition"/>
    <property type="evidence" value="ECO:0007669"/>
    <property type="project" value="InterPro"/>
</dbReference>
<protein>
    <recommendedName>
        <fullName evidence="7">Tc1-like transposase DDE domain-containing protein</fullName>
    </recommendedName>
</protein>
<dbReference type="Bgee" id="ENSAMXG00000040180">
    <property type="expression patterns" value="Expressed in embryo and 13 other cell types or tissues"/>
</dbReference>
<dbReference type="InterPro" id="IPR038717">
    <property type="entry name" value="Tc1-like_DDE_dom"/>
</dbReference>
<feature type="compositionally biased region" description="Basic and acidic residues" evidence="1">
    <location>
        <begin position="62"/>
        <end position="72"/>
    </location>
</feature>
<dbReference type="Gene3D" id="3.30.420.10">
    <property type="entry name" value="Ribonuclease H-like superfamily/Ribonuclease H"/>
    <property type="match status" value="1"/>
</dbReference>
<evidence type="ECO:0000256" key="1">
    <source>
        <dbReference type="SAM" id="MobiDB-lite"/>
    </source>
</evidence>
<dbReference type="Proteomes" id="UP000018467">
    <property type="component" value="Unassembled WGS sequence"/>
</dbReference>
<dbReference type="PANTHER" id="PTHR23022:SF135">
    <property type="entry name" value="SI:DKEY-77F5.3"/>
    <property type="match status" value="1"/>
</dbReference>
<dbReference type="InterPro" id="IPR009057">
    <property type="entry name" value="Homeodomain-like_sf"/>
</dbReference>
<keyword evidence="6" id="KW-1185">Reference proteome</keyword>
<sequence>MVKTKELCEDIRSAIISKHKTSKGYKAISKDLGVPVSTVRNVIKKFAKHGTVKNLPGRGGKRKIDERKPRQTSKELKVNLEQSGVMVSTSTIRRTLNQAELYGRRPRKKPLLKKRHKKERLIFAKEYLDKPQSFWENVLWTDETKIELFGNAKQQFVYRRRNEAYKEKNTLPTVKHGGGSIMLWGCFAASGTGALDRITGIMKSENYQEILEQNVLPSVRKLDNDPKHTSKSTQEWFKRKKWTVLKWAAMSPDLNPIENLWGELKSAIGKKNPANIQELEQTAREEWEKIPAEMCKKLIDGYKKRLKAVITAKGVLRN</sequence>
<organism evidence="5 6">
    <name type="scientific">Astyanax mexicanus</name>
    <name type="common">Blind cave fish</name>
    <name type="synonym">Astyanax fasciatus mexicanus</name>
    <dbReference type="NCBI Taxonomy" id="7994"/>
    <lineage>
        <taxon>Eukaryota</taxon>
        <taxon>Metazoa</taxon>
        <taxon>Chordata</taxon>
        <taxon>Craniata</taxon>
        <taxon>Vertebrata</taxon>
        <taxon>Euteleostomi</taxon>
        <taxon>Actinopterygii</taxon>
        <taxon>Neopterygii</taxon>
        <taxon>Teleostei</taxon>
        <taxon>Ostariophysi</taxon>
        <taxon>Characiformes</taxon>
        <taxon>Characoidei</taxon>
        <taxon>Acestrorhamphidae</taxon>
        <taxon>Acestrorhamphinae</taxon>
        <taxon>Astyanax</taxon>
    </lineage>
</organism>
<proteinExistence type="predicted"/>
<feature type="region of interest" description="Disordered" evidence="1">
    <location>
        <begin position="52"/>
        <end position="72"/>
    </location>
</feature>
<feature type="domain" description="Sleeping Beauty transposase HTH" evidence="4">
    <location>
        <begin position="1"/>
        <end position="52"/>
    </location>
</feature>
<evidence type="ECO:0000313" key="6">
    <source>
        <dbReference type="Proteomes" id="UP000018467"/>
    </source>
</evidence>